<sequence length="170" mass="19090">MGNVESGIVGGYTPTMTPSVDASLDMNLHFALDTLAPFIPTSAGDGNFQEMNPFQGAHVFNDNYTKESLASNDSSDSNQSRARKRRFPCTYKNCMKAFISNKDLERHLSSGGHRKDAEANGESLDRFDKYMCRVPWCKRANVGFSREDHYARHLRTMHPDFRSEEAALDG</sequence>
<evidence type="ECO:0000313" key="4">
    <source>
        <dbReference type="Proteomes" id="UP000799324"/>
    </source>
</evidence>
<accession>A0A6A6TJ59</accession>
<dbReference type="Proteomes" id="UP000799324">
    <property type="component" value="Unassembled WGS sequence"/>
</dbReference>
<name>A0A6A6TJ59_9PLEO</name>
<dbReference type="PROSITE" id="PS50157">
    <property type="entry name" value="ZINC_FINGER_C2H2_2"/>
    <property type="match status" value="1"/>
</dbReference>
<organism evidence="3 4">
    <name type="scientific">Lophiostoma macrostomum CBS 122681</name>
    <dbReference type="NCBI Taxonomy" id="1314788"/>
    <lineage>
        <taxon>Eukaryota</taxon>
        <taxon>Fungi</taxon>
        <taxon>Dikarya</taxon>
        <taxon>Ascomycota</taxon>
        <taxon>Pezizomycotina</taxon>
        <taxon>Dothideomycetes</taxon>
        <taxon>Pleosporomycetidae</taxon>
        <taxon>Pleosporales</taxon>
        <taxon>Lophiostomataceae</taxon>
        <taxon>Lophiostoma</taxon>
    </lineage>
</organism>
<reference evidence="3" key="1">
    <citation type="journal article" date="2020" name="Stud. Mycol.">
        <title>101 Dothideomycetes genomes: a test case for predicting lifestyles and emergence of pathogens.</title>
        <authorList>
            <person name="Haridas S."/>
            <person name="Albert R."/>
            <person name="Binder M."/>
            <person name="Bloem J."/>
            <person name="Labutti K."/>
            <person name="Salamov A."/>
            <person name="Andreopoulos B."/>
            <person name="Baker S."/>
            <person name="Barry K."/>
            <person name="Bills G."/>
            <person name="Bluhm B."/>
            <person name="Cannon C."/>
            <person name="Castanera R."/>
            <person name="Culley D."/>
            <person name="Daum C."/>
            <person name="Ezra D."/>
            <person name="Gonzalez J."/>
            <person name="Henrissat B."/>
            <person name="Kuo A."/>
            <person name="Liang C."/>
            <person name="Lipzen A."/>
            <person name="Lutzoni F."/>
            <person name="Magnuson J."/>
            <person name="Mondo S."/>
            <person name="Nolan M."/>
            <person name="Ohm R."/>
            <person name="Pangilinan J."/>
            <person name="Park H.-J."/>
            <person name="Ramirez L."/>
            <person name="Alfaro M."/>
            <person name="Sun H."/>
            <person name="Tritt A."/>
            <person name="Yoshinaga Y."/>
            <person name="Zwiers L.-H."/>
            <person name="Turgeon B."/>
            <person name="Goodwin S."/>
            <person name="Spatafora J."/>
            <person name="Crous P."/>
            <person name="Grigoriev I."/>
        </authorList>
    </citation>
    <scope>NUCLEOTIDE SEQUENCE</scope>
    <source>
        <strain evidence="3">CBS 122681</strain>
    </source>
</reference>
<dbReference type="EMBL" id="MU004302">
    <property type="protein sequence ID" value="KAF2660065.1"/>
    <property type="molecule type" value="Genomic_DNA"/>
</dbReference>
<evidence type="ECO:0000256" key="1">
    <source>
        <dbReference type="PROSITE-ProRule" id="PRU00042"/>
    </source>
</evidence>
<keyword evidence="1" id="KW-0863">Zinc-finger</keyword>
<keyword evidence="4" id="KW-1185">Reference proteome</keyword>
<dbReference type="GO" id="GO:0008270">
    <property type="term" value="F:zinc ion binding"/>
    <property type="evidence" value="ECO:0007669"/>
    <property type="project" value="UniProtKB-KW"/>
</dbReference>
<keyword evidence="1" id="KW-0479">Metal-binding</keyword>
<dbReference type="PROSITE" id="PS00028">
    <property type="entry name" value="ZINC_FINGER_C2H2_1"/>
    <property type="match status" value="1"/>
</dbReference>
<evidence type="ECO:0000313" key="3">
    <source>
        <dbReference type="EMBL" id="KAF2660065.1"/>
    </source>
</evidence>
<dbReference type="Gene3D" id="3.30.160.60">
    <property type="entry name" value="Classic Zinc Finger"/>
    <property type="match status" value="1"/>
</dbReference>
<dbReference type="AlphaFoldDB" id="A0A6A6TJ59"/>
<dbReference type="InterPro" id="IPR013087">
    <property type="entry name" value="Znf_C2H2_type"/>
</dbReference>
<evidence type="ECO:0000259" key="2">
    <source>
        <dbReference type="PROSITE" id="PS50157"/>
    </source>
</evidence>
<dbReference type="SMART" id="SM00355">
    <property type="entry name" value="ZnF_C2H2"/>
    <property type="match status" value="2"/>
</dbReference>
<keyword evidence="1" id="KW-0862">Zinc</keyword>
<proteinExistence type="predicted"/>
<dbReference type="OrthoDB" id="3799841at2759"/>
<protein>
    <recommendedName>
        <fullName evidence="2">C2H2-type domain-containing protein</fullName>
    </recommendedName>
</protein>
<feature type="domain" description="C2H2-type" evidence="2">
    <location>
        <begin position="87"/>
        <end position="118"/>
    </location>
</feature>
<gene>
    <name evidence="3" type="ORF">K491DRAFT_688672</name>
</gene>